<dbReference type="Pfam" id="PF14508">
    <property type="entry name" value="GH97_N"/>
    <property type="match status" value="1"/>
</dbReference>
<evidence type="ECO:0000313" key="9">
    <source>
        <dbReference type="Proteomes" id="UP000293925"/>
    </source>
</evidence>
<protein>
    <submittedName>
        <fullName evidence="8">Glycoside hydrolase family 97 protein</fullName>
    </submittedName>
</protein>
<dbReference type="EMBL" id="SJSO01000018">
    <property type="protein sequence ID" value="TCD21756.1"/>
    <property type="molecule type" value="Genomic_DNA"/>
</dbReference>
<dbReference type="PANTHER" id="PTHR35803">
    <property type="entry name" value="GLUCAN 1,4-ALPHA-GLUCOSIDASE SUSB-RELATED"/>
    <property type="match status" value="1"/>
</dbReference>
<comment type="subunit">
    <text evidence="2">Monomer.</text>
</comment>
<gene>
    <name evidence="8" type="ORF">EZ456_18485</name>
</gene>
<dbReference type="Gene3D" id="2.70.98.10">
    <property type="match status" value="1"/>
</dbReference>
<evidence type="ECO:0000259" key="5">
    <source>
        <dbReference type="Pfam" id="PF10566"/>
    </source>
</evidence>
<dbReference type="Proteomes" id="UP000293925">
    <property type="component" value="Unassembled WGS sequence"/>
</dbReference>
<keyword evidence="3" id="KW-0106">Calcium</keyword>
<keyword evidence="8" id="KW-0378">Hydrolase</keyword>
<dbReference type="InterPro" id="IPR019563">
    <property type="entry name" value="GH97_catalytic"/>
</dbReference>
<evidence type="ECO:0000259" key="7">
    <source>
        <dbReference type="Pfam" id="PF14509"/>
    </source>
</evidence>
<dbReference type="Pfam" id="PF10566">
    <property type="entry name" value="Glyco_hydro_97"/>
    <property type="match status" value="1"/>
</dbReference>
<dbReference type="OrthoDB" id="57532at2"/>
<feature type="domain" description="Glycosyl-hydrolase 97 catalytic" evidence="5">
    <location>
        <begin position="313"/>
        <end position="460"/>
    </location>
</feature>
<evidence type="ECO:0000313" key="8">
    <source>
        <dbReference type="EMBL" id="TCD21756.1"/>
    </source>
</evidence>
<proteinExistence type="predicted"/>
<dbReference type="InterPro" id="IPR029483">
    <property type="entry name" value="GH97_C"/>
</dbReference>
<feature type="signal peptide" evidence="4">
    <location>
        <begin position="1"/>
        <end position="21"/>
    </location>
</feature>
<comment type="caution">
    <text evidence="8">The sequence shown here is derived from an EMBL/GenBank/DDBJ whole genome shotgun (WGS) entry which is preliminary data.</text>
</comment>
<evidence type="ECO:0000259" key="6">
    <source>
        <dbReference type="Pfam" id="PF14508"/>
    </source>
</evidence>
<keyword evidence="9" id="KW-1185">Reference proteome</keyword>
<accession>A0A4V2MPZ9</accession>
<organism evidence="8 9">
    <name type="scientific">Pedobacter psychrodurus</name>
    <dbReference type="NCBI Taxonomy" id="2530456"/>
    <lineage>
        <taxon>Bacteria</taxon>
        <taxon>Pseudomonadati</taxon>
        <taxon>Bacteroidota</taxon>
        <taxon>Sphingobacteriia</taxon>
        <taxon>Sphingobacteriales</taxon>
        <taxon>Sphingobacteriaceae</taxon>
        <taxon>Pedobacter</taxon>
    </lineage>
</organism>
<name>A0A4V2MPZ9_9SPHI</name>
<evidence type="ECO:0000256" key="3">
    <source>
        <dbReference type="ARBA" id="ARBA00022837"/>
    </source>
</evidence>
<dbReference type="GO" id="GO:0030246">
    <property type="term" value="F:carbohydrate binding"/>
    <property type="evidence" value="ECO:0007669"/>
    <property type="project" value="InterPro"/>
</dbReference>
<dbReference type="AlphaFoldDB" id="A0A4V2MPZ9"/>
<feature type="domain" description="Glycosyl-hydrolase 97 C-terminal oligomerisation" evidence="7">
    <location>
        <begin position="554"/>
        <end position="642"/>
    </location>
</feature>
<evidence type="ECO:0000256" key="4">
    <source>
        <dbReference type="SAM" id="SignalP"/>
    </source>
</evidence>
<feature type="domain" description="Glycosyl-hydrolase 97 N-terminal" evidence="6">
    <location>
        <begin position="27"/>
        <end position="289"/>
    </location>
</feature>
<dbReference type="SUPFAM" id="SSF51445">
    <property type="entry name" value="(Trans)glycosidases"/>
    <property type="match status" value="1"/>
</dbReference>
<reference evidence="8 9" key="1">
    <citation type="submission" date="2019-02" db="EMBL/GenBank/DDBJ databases">
        <title>Pedobacter sp. RP-3-21 sp. nov., isolated from Arctic soil.</title>
        <authorList>
            <person name="Dahal R.H."/>
        </authorList>
    </citation>
    <scope>NUCLEOTIDE SEQUENCE [LARGE SCALE GENOMIC DNA]</scope>
    <source>
        <strain evidence="8 9">RP-3-21</strain>
    </source>
</reference>
<dbReference type="Pfam" id="PF14509">
    <property type="entry name" value="GH97_C"/>
    <property type="match status" value="1"/>
</dbReference>
<dbReference type="GO" id="GO:0016787">
    <property type="term" value="F:hydrolase activity"/>
    <property type="evidence" value="ECO:0007669"/>
    <property type="project" value="UniProtKB-KW"/>
</dbReference>
<sequence length="643" mass="72923">MKYKIKSIILLLLSATQIVKAQTGYEIKSPDKELSVSVFLKDKQIFYTINRKNVPVLANSALGIIREDADFAKNLSMLSVSKNELVKDNYTLKNGKRLNNQYLANKRVLHLQNASSKKMDIIFQVSNDGIAFRYYFPDADTQLKKITEEKTAFHFFESTKAWMQPMSVAKTGWESTNPSYEEHYQKEISVGTPAPTEAGWVYPALFNYKDTWLLVTEVGLDGSYCATRLKQNSPEGNYQIGFPDAREAFTNQNVNPESILPWYTPWRVIAVGSLKKITESTLGTDLAAPAKADINPHLFQLGKASWSWIMLKDNSIIYDIQKKYIDFAADMKWEYCLIDVDWDTKIGYEKMQQLTDYAKSKNVGLLLWYNSAGDWNTVKYTPKNKLTTHENRLKEFALLQKMGIKGIKVDFFGGDGQSMIRYYLELFEDAAKFGLNVNCHGATLPRGWQRTYPNLVTMESIKGMEFITFDQNNANEEPLHVTTIPFTRNIFDPMDFTPMNLSKIPNIKRKTTHAFELALPVIFQSGVQHLAESPDGMATVPGYVKSFLQTFPSSWEDTKLIDGYPGKFIVMARKAGSKWYIAGINGEAGTKTVTFDMAEYKGKKASLITDGDEPLSFTRVEMTPNADLKINMKAFGGFVIVIE</sequence>
<dbReference type="InterPro" id="IPR052720">
    <property type="entry name" value="Glycosyl_hydrolase_97"/>
</dbReference>
<keyword evidence="4" id="KW-0732">Signal</keyword>
<evidence type="ECO:0000256" key="1">
    <source>
        <dbReference type="ARBA" id="ARBA00001913"/>
    </source>
</evidence>
<dbReference type="Gene3D" id="3.20.20.70">
    <property type="entry name" value="Aldolase class I"/>
    <property type="match status" value="1"/>
</dbReference>
<dbReference type="InterPro" id="IPR013785">
    <property type="entry name" value="Aldolase_TIM"/>
</dbReference>
<feature type="chain" id="PRO_5020362482" evidence="4">
    <location>
        <begin position="22"/>
        <end position="643"/>
    </location>
</feature>
<evidence type="ECO:0000256" key="2">
    <source>
        <dbReference type="ARBA" id="ARBA00011245"/>
    </source>
</evidence>
<dbReference type="PANTHER" id="PTHR35803:SF2">
    <property type="entry name" value="RETAINING ALPHA-GALACTOSIDASE"/>
    <property type="match status" value="1"/>
</dbReference>
<dbReference type="RefSeq" id="WP_131532704.1">
    <property type="nucleotide sequence ID" value="NZ_SJSO01000018.1"/>
</dbReference>
<dbReference type="InterPro" id="IPR017853">
    <property type="entry name" value="GH"/>
</dbReference>
<comment type="cofactor">
    <cofactor evidence="1">
        <name>Ca(2+)</name>
        <dbReference type="ChEBI" id="CHEBI:29108"/>
    </cofactor>
</comment>
<dbReference type="InterPro" id="IPR014718">
    <property type="entry name" value="GH-type_carb-bd"/>
</dbReference>
<dbReference type="InterPro" id="IPR029486">
    <property type="entry name" value="GH97_N"/>
</dbReference>